<protein>
    <submittedName>
        <fullName evidence="2">Uncharacterized protein</fullName>
    </submittedName>
</protein>
<feature type="non-terminal residue" evidence="2">
    <location>
        <position position="1"/>
    </location>
</feature>
<reference evidence="2 3" key="1">
    <citation type="journal article" date="2012" name="Genome Biol.">
        <title>Genome and low-iron response of an oceanic diatom adapted to chronic iron limitation.</title>
        <authorList>
            <person name="Lommer M."/>
            <person name="Specht M."/>
            <person name="Roy A.S."/>
            <person name="Kraemer L."/>
            <person name="Andreson R."/>
            <person name="Gutowska M.A."/>
            <person name="Wolf J."/>
            <person name="Bergner S.V."/>
            <person name="Schilhabel M.B."/>
            <person name="Klostermeier U.C."/>
            <person name="Beiko R.G."/>
            <person name="Rosenstiel P."/>
            <person name="Hippler M."/>
            <person name="Laroche J."/>
        </authorList>
    </citation>
    <scope>NUCLEOTIDE SEQUENCE [LARGE SCALE GENOMIC DNA]</scope>
    <source>
        <strain evidence="2 3">CCMP1005</strain>
    </source>
</reference>
<dbReference type="AlphaFoldDB" id="K0SXI6"/>
<accession>K0SXI6</accession>
<evidence type="ECO:0000313" key="3">
    <source>
        <dbReference type="Proteomes" id="UP000266841"/>
    </source>
</evidence>
<evidence type="ECO:0000313" key="2">
    <source>
        <dbReference type="EMBL" id="EJK69654.1"/>
    </source>
</evidence>
<gene>
    <name evidence="2" type="ORF">THAOC_09065</name>
</gene>
<dbReference type="Proteomes" id="UP000266841">
    <property type="component" value="Unassembled WGS sequence"/>
</dbReference>
<name>K0SXI6_THAOC</name>
<proteinExistence type="predicted"/>
<comment type="caution">
    <text evidence="2">The sequence shown here is derived from an EMBL/GenBank/DDBJ whole genome shotgun (WGS) entry which is preliminary data.</text>
</comment>
<keyword evidence="3" id="KW-1185">Reference proteome</keyword>
<feature type="region of interest" description="Disordered" evidence="1">
    <location>
        <begin position="1"/>
        <end position="34"/>
    </location>
</feature>
<organism evidence="2 3">
    <name type="scientific">Thalassiosira oceanica</name>
    <name type="common">Marine diatom</name>
    <dbReference type="NCBI Taxonomy" id="159749"/>
    <lineage>
        <taxon>Eukaryota</taxon>
        <taxon>Sar</taxon>
        <taxon>Stramenopiles</taxon>
        <taxon>Ochrophyta</taxon>
        <taxon>Bacillariophyta</taxon>
        <taxon>Coscinodiscophyceae</taxon>
        <taxon>Thalassiosirophycidae</taxon>
        <taxon>Thalassiosirales</taxon>
        <taxon>Thalassiosiraceae</taxon>
        <taxon>Thalassiosira</taxon>
    </lineage>
</organism>
<evidence type="ECO:0000256" key="1">
    <source>
        <dbReference type="SAM" id="MobiDB-lite"/>
    </source>
</evidence>
<sequence length="95" mass="10368">TPARPAAGVRRRVRTADVRTARPASPSPSRGVPLRVLPRGLRLRPAYGRREDVRKAGTQIWRPSGEKRVIGPPGCSVGQAWDEPKAGVVVKRADR</sequence>
<dbReference type="EMBL" id="AGNL01009772">
    <property type="protein sequence ID" value="EJK69654.1"/>
    <property type="molecule type" value="Genomic_DNA"/>
</dbReference>